<dbReference type="GO" id="GO:0005886">
    <property type="term" value="C:plasma membrane"/>
    <property type="evidence" value="ECO:0007669"/>
    <property type="project" value="TreeGrafter"/>
</dbReference>
<evidence type="ECO:0000313" key="8">
    <source>
        <dbReference type="Proteomes" id="UP000242310"/>
    </source>
</evidence>
<feature type="transmembrane region" description="Helical" evidence="6">
    <location>
        <begin position="320"/>
        <end position="338"/>
    </location>
</feature>
<feature type="transmembrane region" description="Helical" evidence="6">
    <location>
        <begin position="282"/>
        <end position="308"/>
    </location>
</feature>
<keyword evidence="3" id="KW-0133">Cell shape</keyword>
<dbReference type="RefSeq" id="WP_181315223.1">
    <property type="nucleotide sequence ID" value="NZ_PYAV01000002.1"/>
</dbReference>
<proteinExistence type="predicted"/>
<evidence type="ECO:0000256" key="3">
    <source>
        <dbReference type="ARBA" id="ARBA00022960"/>
    </source>
</evidence>
<dbReference type="PANTHER" id="PTHR30474:SF1">
    <property type="entry name" value="PEPTIDOGLYCAN GLYCOSYLTRANSFERASE MRDB"/>
    <property type="match status" value="1"/>
</dbReference>
<comment type="caution">
    <text evidence="7">The sequence shown here is derived from an EMBL/GenBank/DDBJ whole genome shotgun (WGS) entry which is preliminary data.</text>
</comment>
<dbReference type="InterPro" id="IPR001182">
    <property type="entry name" value="FtsW/RodA"/>
</dbReference>
<keyword evidence="2 6" id="KW-0812">Transmembrane</keyword>
<dbReference type="AlphaFoldDB" id="A0A2P8HXR7"/>
<dbReference type="Pfam" id="PF01098">
    <property type="entry name" value="FTSW_RODA_SPOVE"/>
    <property type="match status" value="1"/>
</dbReference>
<feature type="transmembrane region" description="Helical" evidence="6">
    <location>
        <begin position="198"/>
        <end position="217"/>
    </location>
</feature>
<comment type="subcellular location">
    <subcellularLocation>
        <location evidence="1">Membrane</location>
        <topology evidence="1">Multi-pass membrane protein</topology>
    </subcellularLocation>
</comment>
<feature type="transmembrane region" description="Helical" evidence="6">
    <location>
        <begin position="149"/>
        <end position="166"/>
    </location>
</feature>
<feature type="transmembrane region" description="Helical" evidence="6">
    <location>
        <begin position="13"/>
        <end position="32"/>
    </location>
</feature>
<name>A0A2P8HXR7_9BACI</name>
<dbReference type="PANTHER" id="PTHR30474">
    <property type="entry name" value="CELL CYCLE PROTEIN"/>
    <property type="match status" value="1"/>
</dbReference>
<dbReference type="EMBL" id="PYAV01000002">
    <property type="protein sequence ID" value="PSL50998.1"/>
    <property type="molecule type" value="Genomic_DNA"/>
</dbReference>
<feature type="transmembrane region" description="Helical" evidence="6">
    <location>
        <begin position="44"/>
        <end position="62"/>
    </location>
</feature>
<dbReference type="GO" id="GO:0051301">
    <property type="term" value="P:cell division"/>
    <property type="evidence" value="ECO:0007669"/>
    <property type="project" value="UniProtKB-KW"/>
</dbReference>
<reference evidence="7 8" key="1">
    <citation type="submission" date="2018-03" db="EMBL/GenBank/DDBJ databases">
        <title>Genomic Encyclopedia of Type Strains, Phase III (KMG-III): the genomes of soil and plant-associated and newly described type strains.</title>
        <authorList>
            <person name="Whitman W."/>
        </authorList>
    </citation>
    <scope>NUCLEOTIDE SEQUENCE [LARGE SCALE GENOMIC DNA]</scope>
    <source>
        <strain evidence="7 8">CGMCC 1.07653</strain>
    </source>
</reference>
<evidence type="ECO:0000256" key="5">
    <source>
        <dbReference type="ARBA" id="ARBA00023136"/>
    </source>
</evidence>
<protein>
    <submittedName>
        <fullName evidence="7">Cell division protein FtsW (Lipid II flippase)</fullName>
    </submittedName>
</protein>
<keyword evidence="8" id="KW-1185">Reference proteome</keyword>
<feature type="transmembrane region" description="Helical" evidence="6">
    <location>
        <begin position="358"/>
        <end position="378"/>
    </location>
</feature>
<dbReference type="PROSITE" id="PS51257">
    <property type="entry name" value="PROKAR_LIPOPROTEIN"/>
    <property type="match status" value="1"/>
</dbReference>
<evidence type="ECO:0000256" key="1">
    <source>
        <dbReference type="ARBA" id="ARBA00004141"/>
    </source>
</evidence>
<dbReference type="GO" id="GO:0008360">
    <property type="term" value="P:regulation of cell shape"/>
    <property type="evidence" value="ECO:0007669"/>
    <property type="project" value="UniProtKB-KW"/>
</dbReference>
<accession>A0A2P8HXR7</accession>
<feature type="transmembrane region" description="Helical" evidence="6">
    <location>
        <begin position="172"/>
        <end position="191"/>
    </location>
</feature>
<evidence type="ECO:0000256" key="2">
    <source>
        <dbReference type="ARBA" id="ARBA00022692"/>
    </source>
</evidence>
<dbReference type="GO" id="GO:0032153">
    <property type="term" value="C:cell division site"/>
    <property type="evidence" value="ECO:0007669"/>
    <property type="project" value="TreeGrafter"/>
</dbReference>
<keyword evidence="7" id="KW-0132">Cell division</keyword>
<gene>
    <name evidence="7" type="ORF">B0H94_102275</name>
</gene>
<keyword evidence="7" id="KW-0131">Cell cycle</keyword>
<evidence type="ECO:0000313" key="7">
    <source>
        <dbReference type="EMBL" id="PSL50998.1"/>
    </source>
</evidence>
<evidence type="ECO:0000256" key="6">
    <source>
        <dbReference type="SAM" id="Phobius"/>
    </source>
</evidence>
<sequence>MNWQTKDEKQYDINMLFVLFLFAVISCISIYYAQQMPQYEGNFVVNQGIYFVLAFTVMFVLIHIDYEYYLTLSWAFYGGGLALLVLLEIISPNEQWAPTRNNAERWFELPVIGSFQPSEVMKVALILTMSTLVYKHNQKFTNKIFKNDIWLIAKLLLVLIPPVLLLRLQPDMGMVMMSAALFFSIVIVSGVSVWLNVLIFGVPLSVGLLFLFAFFRFPHLVENYIFTYMADYQVSRFYGWLNPMEYTDEGFQTARAISAIGSGRLTGSEGTTVYLPEAHTDFIFAVIGEQFGFVGAAVVMTLFFILLYQMMVIALKANHSFGAYICAGSIGMLAFQIFQNVGMNLGLLPVTGFTLPLISFGGSSLVTTMALLGIIMSVRYHARSYFFES</sequence>
<feature type="transmembrane region" description="Helical" evidence="6">
    <location>
        <begin position="68"/>
        <end position="90"/>
    </location>
</feature>
<keyword evidence="5 6" id="KW-0472">Membrane</keyword>
<dbReference type="Proteomes" id="UP000242310">
    <property type="component" value="Unassembled WGS sequence"/>
</dbReference>
<keyword evidence="4 6" id="KW-1133">Transmembrane helix</keyword>
<organism evidence="7 8">
    <name type="scientific">Salsuginibacillus halophilus</name>
    <dbReference type="NCBI Taxonomy" id="517424"/>
    <lineage>
        <taxon>Bacteria</taxon>
        <taxon>Bacillati</taxon>
        <taxon>Bacillota</taxon>
        <taxon>Bacilli</taxon>
        <taxon>Bacillales</taxon>
        <taxon>Bacillaceae</taxon>
        <taxon>Salsuginibacillus</taxon>
    </lineage>
</organism>
<evidence type="ECO:0000256" key="4">
    <source>
        <dbReference type="ARBA" id="ARBA00022989"/>
    </source>
</evidence>
<dbReference type="GO" id="GO:0015648">
    <property type="term" value="F:lipid-linked peptidoglycan transporter activity"/>
    <property type="evidence" value="ECO:0007669"/>
    <property type="project" value="TreeGrafter"/>
</dbReference>